<sequence>MSHGRAIEMFGVRDEPGKDWRQKSEPSADASIEDRMDITTAPAPTGMLEPKTEYDYRQLNEGQRSTTPLLSEDQQWALFSSKKHMVNAAVLAQQYASIVAEKEAKEGETRKESKPTDKLFGKETLPSWRAERIQCVAKLSSKIKAYKAPEDFDDGLSNHPDPRQYYNGPPIGILDLEKLGIKTKTTKD</sequence>
<feature type="compositionally biased region" description="Basic and acidic residues" evidence="1">
    <location>
        <begin position="103"/>
        <end position="121"/>
    </location>
</feature>
<feature type="compositionally biased region" description="Basic and acidic residues" evidence="1">
    <location>
        <begin position="11"/>
        <end position="37"/>
    </location>
</feature>
<keyword evidence="3" id="KW-1185">Reference proteome</keyword>
<dbReference type="OrthoDB" id="3741657at2759"/>
<name>A0A6G1H8F1_9PEZI</name>
<dbReference type="AlphaFoldDB" id="A0A6G1H8F1"/>
<organism evidence="2 3">
    <name type="scientific">Aulographum hederae CBS 113979</name>
    <dbReference type="NCBI Taxonomy" id="1176131"/>
    <lineage>
        <taxon>Eukaryota</taxon>
        <taxon>Fungi</taxon>
        <taxon>Dikarya</taxon>
        <taxon>Ascomycota</taxon>
        <taxon>Pezizomycotina</taxon>
        <taxon>Dothideomycetes</taxon>
        <taxon>Pleosporomycetidae</taxon>
        <taxon>Aulographales</taxon>
        <taxon>Aulographaceae</taxon>
    </lineage>
</organism>
<dbReference type="Proteomes" id="UP000800041">
    <property type="component" value="Unassembled WGS sequence"/>
</dbReference>
<reference evidence="2" key="1">
    <citation type="journal article" date="2020" name="Stud. Mycol.">
        <title>101 Dothideomycetes genomes: a test case for predicting lifestyles and emergence of pathogens.</title>
        <authorList>
            <person name="Haridas S."/>
            <person name="Albert R."/>
            <person name="Binder M."/>
            <person name="Bloem J."/>
            <person name="Labutti K."/>
            <person name="Salamov A."/>
            <person name="Andreopoulos B."/>
            <person name="Baker S."/>
            <person name="Barry K."/>
            <person name="Bills G."/>
            <person name="Bluhm B."/>
            <person name="Cannon C."/>
            <person name="Castanera R."/>
            <person name="Culley D."/>
            <person name="Daum C."/>
            <person name="Ezra D."/>
            <person name="Gonzalez J."/>
            <person name="Henrissat B."/>
            <person name="Kuo A."/>
            <person name="Liang C."/>
            <person name="Lipzen A."/>
            <person name="Lutzoni F."/>
            <person name="Magnuson J."/>
            <person name="Mondo S."/>
            <person name="Nolan M."/>
            <person name="Ohm R."/>
            <person name="Pangilinan J."/>
            <person name="Park H.-J."/>
            <person name="Ramirez L."/>
            <person name="Alfaro M."/>
            <person name="Sun H."/>
            <person name="Tritt A."/>
            <person name="Yoshinaga Y."/>
            <person name="Zwiers L.-H."/>
            <person name="Turgeon B."/>
            <person name="Goodwin S."/>
            <person name="Spatafora J."/>
            <person name="Crous P."/>
            <person name="Grigoriev I."/>
        </authorList>
    </citation>
    <scope>NUCLEOTIDE SEQUENCE</scope>
    <source>
        <strain evidence="2">CBS 113979</strain>
    </source>
</reference>
<accession>A0A6G1H8F1</accession>
<evidence type="ECO:0000256" key="1">
    <source>
        <dbReference type="SAM" id="MobiDB-lite"/>
    </source>
</evidence>
<evidence type="ECO:0000313" key="2">
    <source>
        <dbReference type="EMBL" id="KAF1989496.1"/>
    </source>
</evidence>
<evidence type="ECO:0000313" key="3">
    <source>
        <dbReference type="Proteomes" id="UP000800041"/>
    </source>
</evidence>
<protein>
    <submittedName>
        <fullName evidence="2">Uncharacterized protein</fullName>
    </submittedName>
</protein>
<feature type="region of interest" description="Disordered" evidence="1">
    <location>
        <begin position="150"/>
        <end position="171"/>
    </location>
</feature>
<feature type="region of interest" description="Disordered" evidence="1">
    <location>
        <begin position="1"/>
        <end position="51"/>
    </location>
</feature>
<dbReference type="EMBL" id="ML977145">
    <property type="protein sequence ID" value="KAF1989496.1"/>
    <property type="molecule type" value="Genomic_DNA"/>
</dbReference>
<proteinExistence type="predicted"/>
<feature type="region of interest" description="Disordered" evidence="1">
    <location>
        <begin position="103"/>
        <end position="123"/>
    </location>
</feature>
<gene>
    <name evidence="2" type="ORF">K402DRAFT_418749</name>
</gene>